<proteinExistence type="predicted"/>
<keyword evidence="2" id="KW-1185">Reference proteome</keyword>
<comment type="caution">
    <text evidence="1">The sequence shown here is derived from an EMBL/GenBank/DDBJ whole genome shotgun (WGS) entry which is preliminary data.</text>
</comment>
<name>A0ABT9RUK7_9MICC</name>
<dbReference type="Proteomes" id="UP001226577">
    <property type="component" value="Unassembled WGS sequence"/>
</dbReference>
<protein>
    <submittedName>
        <fullName evidence="1">Uncharacterized protein</fullName>
    </submittedName>
</protein>
<organism evidence="1 2">
    <name type="scientific">Pseudarthrobacter enclensis</name>
    <dbReference type="NCBI Taxonomy" id="993070"/>
    <lineage>
        <taxon>Bacteria</taxon>
        <taxon>Bacillati</taxon>
        <taxon>Actinomycetota</taxon>
        <taxon>Actinomycetes</taxon>
        <taxon>Micrococcales</taxon>
        <taxon>Micrococcaceae</taxon>
        <taxon>Pseudarthrobacter</taxon>
    </lineage>
</organism>
<accession>A0ABT9RUK7</accession>
<evidence type="ECO:0000313" key="1">
    <source>
        <dbReference type="EMBL" id="MDP9888747.1"/>
    </source>
</evidence>
<dbReference type="EMBL" id="JAUSRE010000010">
    <property type="protein sequence ID" value="MDP9888747.1"/>
    <property type="molecule type" value="Genomic_DNA"/>
</dbReference>
<sequence length="72" mass="8013">MNHMDTAVIRTVGLRKDDGRVKFGADSDRVHELFPLLGPLKVKGLLISPPSLEELLPLLRRDGHTARQRSTA</sequence>
<gene>
    <name evidence="1" type="ORF">J2X98_002340</name>
</gene>
<reference evidence="1 2" key="1">
    <citation type="submission" date="2023-07" db="EMBL/GenBank/DDBJ databases">
        <title>Sorghum-associated microbial communities from plants grown in Nebraska, USA.</title>
        <authorList>
            <person name="Schachtman D."/>
        </authorList>
    </citation>
    <scope>NUCLEOTIDE SEQUENCE [LARGE SCALE GENOMIC DNA]</scope>
    <source>
        <strain evidence="1 2">CC222</strain>
    </source>
</reference>
<dbReference type="RefSeq" id="WP_307308122.1">
    <property type="nucleotide sequence ID" value="NZ_JAUSRE010000010.1"/>
</dbReference>
<evidence type="ECO:0000313" key="2">
    <source>
        <dbReference type="Proteomes" id="UP001226577"/>
    </source>
</evidence>